<organism evidence="1 2">
    <name type="scientific">Rhizobium leguminosarum</name>
    <dbReference type="NCBI Taxonomy" id="384"/>
    <lineage>
        <taxon>Bacteria</taxon>
        <taxon>Pseudomonadati</taxon>
        <taxon>Pseudomonadota</taxon>
        <taxon>Alphaproteobacteria</taxon>
        <taxon>Hyphomicrobiales</taxon>
        <taxon>Rhizobiaceae</taxon>
        <taxon>Rhizobium/Agrobacterium group</taxon>
        <taxon>Rhizobium</taxon>
    </lineage>
</organism>
<dbReference type="OrthoDB" id="7360905at2"/>
<evidence type="ECO:0000313" key="2">
    <source>
        <dbReference type="Proteomes" id="UP000092691"/>
    </source>
</evidence>
<proteinExistence type="predicted"/>
<protein>
    <submittedName>
        <fullName evidence="1">Uncharacterized protein</fullName>
    </submittedName>
</protein>
<name>A0A1B1C6E6_RHILE</name>
<dbReference type="EMBL" id="CP016286">
    <property type="protein sequence ID" value="ANP85368.1"/>
    <property type="molecule type" value="Genomic_DNA"/>
</dbReference>
<evidence type="ECO:0000313" key="1">
    <source>
        <dbReference type="EMBL" id="ANP85368.1"/>
    </source>
</evidence>
<accession>A0A1B1C6E6</accession>
<gene>
    <name evidence="1" type="ORF">BA011_06245</name>
</gene>
<dbReference type="AlphaFoldDB" id="A0A1B1C6E6"/>
<dbReference type="Proteomes" id="UP000092691">
    <property type="component" value="Chromosome"/>
</dbReference>
<reference evidence="1 2" key="1">
    <citation type="submission" date="2016-06" db="EMBL/GenBank/DDBJ databases">
        <title>Microsymbionts genomes from the relict species Vavilovia formosa.</title>
        <authorList>
            <person name="Chirak E."/>
            <person name="Kimeklis A."/>
            <person name="Andronov E."/>
        </authorList>
    </citation>
    <scope>NUCLEOTIDE SEQUENCE [LARGE SCALE GENOMIC DNA]</scope>
    <source>
        <strain evidence="1 2">Vaf10</strain>
    </source>
</reference>
<sequence>MTSSQKRAIQNYRSRLGERGMARFEVIALDSDRDLIRSLARRLAEEGPDASRLRAVVSQSIAGEPAPKGGILAALRRSPMVGADLDLTRPREEGRKVDP</sequence>